<dbReference type="EMBL" id="GBXM01085314">
    <property type="protein sequence ID" value="JAH23263.1"/>
    <property type="molecule type" value="Transcribed_RNA"/>
</dbReference>
<dbReference type="AlphaFoldDB" id="A0A0E9R4L7"/>
<accession>A0A0E9R4L7</accession>
<evidence type="ECO:0000313" key="1">
    <source>
        <dbReference type="EMBL" id="JAH23263.1"/>
    </source>
</evidence>
<sequence>MVKPKCIEVPLLRKAVCALKPHVNCLITNHYKSKIVEYRVLRNYVFVPNVKLTAYVCAFSGFYH</sequence>
<reference evidence="1" key="2">
    <citation type="journal article" date="2015" name="Fish Shellfish Immunol.">
        <title>Early steps in the European eel (Anguilla anguilla)-Vibrio vulnificus interaction in the gills: Role of the RtxA13 toxin.</title>
        <authorList>
            <person name="Callol A."/>
            <person name="Pajuelo D."/>
            <person name="Ebbesson L."/>
            <person name="Teles M."/>
            <person name="MacKenzie S."/>
            <person name="Amaro C."/>
        </authorList>
    </citation>
    <scope>NUCLEOTIDE SEQUENCE</scope>
</reference>
<protein>
    <submittedName>
        <fullName evidence="1">Uncharacterized protein</fullName>
    </submittedName>
</protein>
<name>A0A0E9R4L7_ANGAN</name>
<proteinExistence type="predicted"/>
<organism evidence="1">
    <name type="scientific">Anguilla anguilla</name>
    <name type="common">European freshwater eel</name>
    <name type="synonym">Muraena anguilla</name>
    <dbReference type="NCBI Taxonomy" id="7936"/>
    <lineage>
        <taxon>Eukaryota</taxon>
        <taxon>Metazoa</taxon>
        <taxon>Chordata</taxon>
        <taxon>Craniata</taxon>
        <taxon>Vertebrata</taxon>
        <taxon>Euteleostomi</taxon>
        <taxon>Actinopterygii</taxon>
        <taxon>Neopterygii</taxon>
        <taxon>Teleostei</taxon>
        <taxon>Anguilliformes</taxon>
        <taxon>Anguillidae</taxon>
        <taxon>Anguilla</taxon>
    </lineage>
</organism>
<reference evidence="1" key="1">
    <citation type="submission" date="2014-11" db="EMBL/GenBank/DDBJ databases">
        <authorList>
            <person name="Amaro Gonzalez C."/>
        </authorList>
    </citation>
    <scope>NUCLEOTIDE SEQUENCE</scope>
</reference>